<proteinExistence type="predicted"/>
<sequence>MYRFLLARDPDQGGLEHYQPMARSGDLAAIRKSIKESEEYKEVQRLRAQNADASQVGAYIQDGVAHFTDRLL</sequence>
<evidence type="ECO:0000313" key="2">
    <source>
        <dbReference type="Proteomes" id="UP000179024"/>
    </source>
</evidence>
<dbReference type="Proteomes" id="UP000179024">
    <property type="component" value="Unassembled WGS sequence"/>
</dbReference>
<comment type="caution">
    <text evidence="1">The sequence shown here is derived from an EMBL/GenBank/DDBJ whole genome shotgun (WGS) entry which is preliminary data.</text>
</comment>
<evidence type="ECO:0008006" key="3">
    <source>
        <dbReference type="Google" id="ProtNLM"/>
    </source>
</evidence>
<accession>A0A1F7I979</accession>
<organism evidence="1 2">
    <name type="scientific">Candidatus Roizmanbacteria bacterium RIFCSPHIGHO2_12_FULL_44_10</name>
    <dbReference type="NCBI Taxonomy" id="1802054"/>
    <lineage>
        <taxon>Bacteria</taxon>
        <taxon>Candidatus Roizmaniibacteriota</taxon>
    </lineage>
</organism>
<name>A0A1F7I979_9BACT</name>
<evidence type="ECO:0000313" key="1">
    <source>
        <dbReference type="EMBL" id="OGK39928.1"/>
    </source>
</evidence>
<protein>
    <recommendedName>
        <fullName evidence="3">DUF4214 domain-containing protein</fullName>
    </recommendedName>
</protein>
<dbReference type="EMBL" id="MGAE01000010">
    <property type="protein sequence ID" value="OGK39928.1"/>
    <property type="molecule type" value="Genomic_DNA"/>
</dbReference>
<dbReference type="AlphaFoldDB" id="A0A1F7I979"/>
<reference evidence="1 2" key="1">
    <citation type="journal article" date="2016" name="Nat. Commun.">
        <title>Thousands of microbial genomes shed light on interconnected biogeochemical processes in an aquifer system.</title>
        <authorList>
            <person name="Anantharaman K."/>
            <person name="Brown C.T."/>
            <person name="Hug L.A."/>
            <person name="Sharon I."/>
            <person name="Castelle C.J."/>
            <person name="Probst A.J."/>
            <person name="Thomas B.C."/>
            <person name="Singh A."/>
            <person name="Wilkins M.J."/>
            <person name="Karaoz U."/>
            <person name="Brodie E.L."/>
            <person name="Williams K.H."/>
            <person name="Hubbard S.S."/>
            <person name="Banfield J.F."/>
        </authorList>
    </citation>
    <scope>NUCLEOTIDE SEQUENCE [LARGE SCALE GENOMIC DNA]</scope>
</reference>
<gene>
    <name evidence="1" type="ORF">A3F34_01885</name>
</gene>